<dbReference type="GO" id="GO:0004731">
    <property type="term" value="F:purine-nucleoside phosphorylase activity"/>
    <property type="evidence" value="ECO:0007669"/>
    <property type="project" value="UniProtKB-UniRule"/>
</dbReference>
<dbReference type="EC" id="2.4.2.1" evidence="8"/>
<dbReference type="PANTHER" id="PTHR11904">
    <property type="entry name" value="METHYLTHIOADENOSINE/PURINE NUCLEOSIDE PHOSPHORYLASE"/>
    <property type="match status" value="1"/>
</dbReference>
<dbReference type="InterPro" id="IPR011269">
    <property type="entry name" value="PUNP"/>
</dbReference>
<protein>
    <recommendedName>
        <fullName evidence="8">Purine-nucleoside phosphorylase</fullName>
        <ecNumber evidence="8">2.4.2.1</ecNumber>
    </recommendedName>
</protein>
<evidence type="ECO:0000256" key="7">
    <source>
        <dbReference type="ARBA" id="ARBA00048556"/>
    </source>
</evidence>
<dbReference type="Pfam" id="PF01048">
    <property type="entry name" value="PNP_UDP_1"/>
    <property type="match status" value="1"/>
</dbReference>
<dbReference type="InterPro" id="IPR000845">
    <property type="entry name" value="Nucleoside_phosphorylase_d"/>
</dbReference>
<dbReference type="InterPro" id="IPR035994">
    <property type="entry name" value="Nucleoside_phosphorylase_sf"/>
</dbReference>
<dbReference type="NCBIfam" id="TIGR01698">
    <property type="entry name" value="PUNP"/>
    <property type="match status" value="1"/>
</dbReference>
<reference evidence="10 11" key="1">
    <citation type="journal article" date="2019" name="Emerg. Microbes Infect.">
        <title>Comprehensive subspecies identification of 175 nontuberculous mycobacteria species based on 7547 genomic profiles.</title>
        <authorList>
            <person name="Matsumoto Y."/>
            <person name="Kinjo T."/>
            <person name="Motooka D."/>
            <person name="Nabeya D."/>
            <person name="Jung N."/>
            <person name="Uechi K."/>
            <person name="Horii T."/>
            <person name="Iida T."/>
            <person name="Fujita J."/>
            <person name="Nakamura S."/>
        </authorList>
    </citation>
    <scope>NUCLEOTIDE SEQUENCE [LARGE SCALE GENOMIC DNA]</scope>
    <source>
        <strain evidence="10 11">JCM 30725</strain>
    </source>
</reference>
<name>A0A7I9YK09_MYCBU</name>
<dbReference type="SUPFAM" id="SSF53167">
    <property type="entry name" value="Purine and uridine phosphorylases"/>
    <property type="match status" value="1"/>
</dbReference>
<evidence type="ECO:0000256" key="1">
    <source>
        <dbReference type="ARBA" id="ARBA00002678"/>
    </source>
</evidence>
<evidence type="ECO:0000259" key="9">
    <source>
        <dbReference type="Pfam" id="PF01048"/>
    </source>
</evidence>
<keyword evidence="5" id="KW-0328">Glycosyltransferase</keyword>
<dbReference type="AlphaFoldDB" id="A0A7I9YK09"/>
<comment type="similarity">
    <text evidence="3">Belongs to the PNP/MTAP phosphorylase family.</text>
</comment>
<feature type="domain" description="Nucleoside phosphorylase" evidence="9">
    <location>
        <begin position="104"/>
        <end position="328"/>
    </location>
</feature>
<dbReference type="GO" id="GO:0005737">
    <property type="term" value="C:cytoplasm"/>
    <property type="evidence" value="ECO:0007669"/>
    <property type="project" value="TreeGrafter"/>
</dbReference>
<evidence type="ECO:0000256" key="5">
    <source>
        <dbReference type="ARBA" id="ARBA00022676"/>
    </source>
</evidence>
<dbReference type="PROSITE" id="PS01240">
    <property type="entry name" value="PNP_MTAP_2"/>
    <property type="match status" value="1"/>
</dbReference>
<evidence type="ECO:0000256" key="6">
    <source>
        <dbReference type="ARBA" id="ARBA00022679"/>
    </source>
</evidence>
<dbReference type="EMBL" id="BLKZ01000001">
    <property type="protein sequence ID" value="GFG88872.1"/>
    <property type="molecule type" value="Genomic_DNA"/>
</dbReference>
<sequence length="330" mass="33861">MLVEGQLRLGVDRVGQLDQLVAAAAHQFLDVIQGGGCGHVGKYPIHLAVRPKVRCTQIGSPSVTSPPPDPASLARQAAQVIAERTGSAEHDVAVVLGSGWAPAIAALGPAVALLSQAEVPGFSPPRAVGHTGELLSVRIGGHRVLVLAGRIHAYEGHDLQHVVHPVRTACAAGAEIIVLTNAAGGLRPDMRVGQPVLISDHLNLTARSPLVGAQFIDLTDAYSPRLRALARQADPALAEGVYAALPGPHYETPAEIRMLRTLGADLVGMSTVHETIAARAEGAEVLGVSLVTNLAAGITGEPLSHAEVLAAGAASAATMGALLADIIARM</sequence>
<dbReference type="GO" id="GO:0009116">
    <property type="term" value="P:nucleoside metabolic process"/>
    <property type="evidence" value="ECO:0007669"/>
    <property type="project" value="UniProtKB-UniRule"/>
</dbReference>
<evidence type="ECO:0000256" key="4">
    <source>
        <dbReference type="ARBA" id="ARBA00011233"/>
    </source>
</evidence>
<keyword evidence="11" id="KW-1185">Reference proteome</keyword>
<evidence type="ECO:0000256" key="8">
    <source>
        <dbReference type="NCBIfam" id="TIGR01698"/>
    </source>
</evidence>
<accession>A0A7I9YK09</accession>
<dbReference type="NCBIfam" id="TIGR01697">
    <property type="entry name" value="PNPH-PUNA-XAPA"/>
    <property type="match status" value="1"/>
</dbReference>
<dbReference type="Proteomes" id="UP000465360">
    <property type="component" value="Unassembled WGS sequence"/>
</dbReference>
<comment type="catalytic activity">
    <reaction evidence="7">
        <text>a purine 2'-deoxy-D-ribonucleoside + phosphate = a purine nucleobase + 2-deoxy-alpha-D-ribose 1-phosphate</text>
        <dbReference type="Rhea" id="RHEA:36431"/>
        <dbReference type="ChEBI" id="CHEBI:26386"/>
        <dbReference type="ChEBI" id="CHEBI:43474"/>
        <dbReference type="ChEBI" id="CHEBI:57259"/>
        <dbReference type="ChEBI" id="CHEBI:142361"/>
        <dbReference type="EC" id="2.4.2.1"/>
    </reaction>
</comment>
<evidence type="ECO:0000313" key="10">
    <source>
        <dbReference type="EMBL" id="GFG88872.1"/>
    </source>
</evidence>
<organism evidence="10 11">
    <name type="scientific">Mycobacterium bourgelatii</name>
    <dbReference type="NCBI Taxonomy" id="1273442"/>
    <lineage>
        <taxon>Bacteria</taxon>
        <taxon>Bacillati</taxon>
        <taxon>Actinomycetota</taxon>
        <taxon>Actinomycetes</taxon>
        <taxon>Mycobacteriales</taxon>
        <taxon>Mycobacteriaceae</taxon>
        <taxon>Mycobacterium</taxon>
    </lineage>
</organism>
<dbReference type="PANTHER" id="PTHR11904:SF9">
    <property type="entry name" value="PURINE NUCLEOSIDE PHOSPHORYLASE-RELATED"/>
    <property type="match status" value="1"/>
</dbReference>
<keyword evidence="6" id="KW-0808">Transferase</keyword>
<dbReference type="Gene3D" id="3.40.50.1580">
    <property type="entry name" value="Nucleoside phosphorylase domain"/>
    <property type="match status" value="1"/>
</dbReference>
<comment type="subunit">
    <text evidence="4">Homotrimer.</text>
</comment>
<evidence type="ECO:0000256" key="2">
    <source>
        <dbReference type="ARBA" id="ARBA00005058"/>
    </source>
</evidence>
<proteinExistence type="inferred from homology"/>
<dbReference type="InterPro" id="IPR018099">
    <property type="entry name" value="Purine_phosphorylase-2_CS"/>
</dbReference>
<comment type="function">
    <text evidence="1">The purine nucleoside phosphorylases catalyze the phosphorolytic breakdown of the N-glycosidic bond in the beta-(deoxy)ribonucleoside molecules, with the formation of the corresponding free purine bases and pentose-1-phosphate. Cleaves guanosine, inosine, 2'-deoxyguanosine and 2'-deoxyinosine.</text>
</comment>
<dbReference type="CDD" id="cd09009">
    <property type="entry name" value="PNP-EcPNPII_like"/>
    <property type="match status" value="1"/>
</dbReference>
<comment type="caution">
    <text evidence="10">The sequence shown here is derived from an EMBL/GenBank/DDBJ whole genome shotgun (WGS) entry which is preliminary data.</text>
</comment>
<dbReference type="NCBIfam" id="NF006054">
    <property type="entry name" value="PRK08202.1"/>
    <property type="match status" value="1"/>
</dbReference>
<dbReference type="InterPro" id="IPR011268">
    <property type="entry name" value="Purine_phosphorylase"/>
</dbReference>
<evidence type="ECO:0000256" key="3">
    <source>
        <dbReference type="ARBA" id="ARBA00006751"/>
    </source>
</evidence>
<dbReference type="UniPathway" id="UPA00606"/>
<gene>
    <name evidence="10" type="primary">punA</name>
    <name evidence="10" type="ORF">MBOU_09140</name>
</gene>
<comment type="pathway">
    <text evidence="2">Purine metabolism; purine nucleoside salvage.</text>
</comment>
<evidence type="ECO:0000313" key="11">
    <source>
        <dbReference type="Proteomes" id="UP000465360"/>
    </source>
</evidence>